<dbReference type="AlphaFoldDB" id="A0A1C3RK14"/>
<proteinExistence type="predicted"/>
<reference evidence="2 3" key="1">
    <citation type="submission" date="2016-07" db="EMBL/GenBank/DDBJ databases">
        <authorList>
            <person name="Lefevre C.T."/>
        </authorList>
    </citation>
    <scope>NUCLEOTIDE SEQUENCE [LARGE SCALE GENOMIC DNA]</scope>
    <source>
        <strain evidence="2">PR1</strain>
    </source>
</reference>
<evidence type="ECO:0000313" key="2">
    <source>
        <dbReference type="EMBL" id="SCA57606.1"/>
    </source>
</evidence>
<sequence>MGRAAKPANKTGDKGAMGPLESEAMRKETSFMIFVNWQNF</sequence>
<dbReference type="EMBL" id="FLYE01000045">
    <property type="protein sequence ID" value="SCA57606.1"/>
    <property type="molecule type" value="Genomic_DNA"/>
</dbReference>
<protein>
    <submittedName>
        <fullName evidence="2">Uncharacterized protein</fullName>
    </submittedName>
</protein>
<dbReference type="Proteomes" id="UP000231658">
    <property type="component" value="Unassembled WGS sequence"/>
</dbReference>
<gene>
    <name evidence="2" type="ORF">MTBPR1_60119</name>
</gene>
<name>A0A1C3RK14_9PROT</name>
<accession>A0A1C3RK14</accession>
<evidence type="ECO:0000256" key="1">
    <source>
        <dbReference type="SAM" id="MobiDB-lite"/>
    </source>
</evidence>
<evidence type="ECO:0000313" key="3">
    <source>
        <dbReference type="Proteomes" id="UP000231658"/>
    </source>
</evidence>
<organism evidence="2 3">
    <name type="scientific">Candidatus Terasakiella magnetica</name>
    <dbReference type="NCBI Taxonomy" id="1867952"/>
    <lineage>
        <taxon>Bacteria</taxon>
        <taxon>Pseudomonadati</taxon>
        <taxon>Pseudomonadota</taxon>
        <taxon>Alphaproteobacteria</taxon>
        <taxon>Rhodospirillales</taxon>
        <taxon>Terasakiellaceae</taxon>
        <taxon>Terasakiella</taxon>
    </lineage>
</organism>
<feature type="region of interest" description="Disordered" evidence="1">
    <location>
        <begin position="1"/>
        <end position="22"/>
    </location>
</feature>
<keyword evidence="3" id="KW-1185">Reference proteome</keyword>